<organism evidence="1">
    <name type="scientific">Favella ehrenbergii</name>
    <dbReference type="NCBI Taxonomy" id="182087"/>
    <lineage>
        <taxon>Eukaryota</taxon>
        <taxon>Sar</taxon>
        <taxon>Alveolata</taxon>
        <taxon>Ciliophora</taxon>
        <taxon>Intramacronucleata</taxon>
        <taxon>Spirotrichea</taxon>
        <taxon>Choreotrichia</taxon>
        <taxon>Tintinnida</taxon>
        <taxon>Xystonellidae</taxon>
        <taxon>Favella</taxon>
    </lineage>
</organism>
<dbReference type="AlphaFoldDB" id="A0A7S3I8J6"/>
<proteinExistence type="predicted"/>
<name>A0A7S3I8J6_9SPIT</name>
<gene>
    <name evidence="1" type="ORF">FEHR0123_LOCUS10942</name>
</gene>
<protein>
    <submittedName>
        <fullName evidence="1">Uncharacterized protein</fullName>
    </submittedName>
</protein>
<accession>A0A7S3I8J6</accession>
<reference evidence="1" key="1">
    <citation type="submission" date="2021-01" db="EMBL/GenBank/DDBJ databases">
        <authorList>
            <person name="Corre E."/>
            <person name="Pelletier E."/>
            <person name="Niang G."/>
            <person name="Scheremetjew M."/>
            <person name="Finn R."/>
            <person name="Kale V."/>
            <person name="Holt S."/>
            <person name="Cochrane G."/>
            <person name="Meng A."/>
            <person name="Brown T."/>
            <person name="Cohen L."/>
        </authorList>
    </citation>
    <scope>NUCLEOTIDE SEQUENCE</scope>
    <source>
        <strain evidence="1">Fehren 1</strain>
    </source>
</reference>
<evidence type="ECO:0000313" key="1">
    <source>
        <dbReference type="EMBL" id="CAE0316009.1"/>
    </source>
</evidence>
<dbReference type="EMBL" id="HBIE01036050">
    <property type="protein sequence ID" value="CAE0316009.1"/>
    <property type="molecule type" value="Transcribed_RNA"/>
</dbReference>
<sequence length="157" mass="16753">MGSDELADSPENLVAFLGGHWLANELAPCGKLVEVLLLAVSHILLHQAARVRDLPLLADVVVLDSGAESIVVGLDESADLGDVEGVWVGALAEVCWQLHLLAGALRAASVNSEVADAAWLTYFERNHYRRDDFVADFGRVLHGANDDVDAVPSACLD</sequence>